<accession>A0A1A5XFJ2</accession>
<keyword evidence="7" id="KW-0813">Transport</keyword>
<dbReference type="GO" id="GO:0015031">
    <property type="term" value="P:protein transport"/>
    <property type="evidence" value="ECO:0007669"/>
    <property type="project" value="UniProtKB-KW"/>
</dbReference>
<evidence type="ECO:0000256" key="3">
    <source>
        <dbReference type="ARBA" id="ARBA00022475"/>
    </source>
</evidence>
<dbReference type="EMBL" id="FNZM01000013">
    <property type="protein sequence ID" value="SEK02850.1"/>
    <property type="molecule type" value="Genomic_DNA"/>
</dbReference>
<dbReference type="OrthoDB" id="9793581at2"/>
<evidence type="ECO:0000313" key="10">
    <source>
        <dbReference type="Proteomes" id="UP000183529"/>
    </source>
</evidence>
<reference evidence="9 10" key="1">
    <citation type="submission" date="2016-10" db="EMBL/GenBank/DDBJ databases">
        <authorList>
            <person name="Varghese N."/>
            <person name="Submissions S."/>
        </authorList>
    </citation>
    <scope>NUCLEOTIDE SEQUENCE [LARGE SCALE GENOMIC DNA]</scope>
    <source>
        <strain evidence="9 10">LMG 22274</strain>
    </source>
</reference>
<keyword evidence="11" id="KW-1185">Reference proteome</keyword>
<sequence length="134" mass="14651">MKLRRSRASKRGRIEIIPMIDVMFFLLATFMLASLTMQRLDAVKLELPQGNAQPLASQQPLTLSIDRNGLIALNRRTVQLQNISASVKRLLGADGNVVIAADAGAPNGLVVQAMLRAREGGAAHFLIAVRREHE</sequence>
<evidence type="ECO:0000256" key="1">
    <source>
        <dbReference type="ARBA" id="ARBA00004162"/>
    </source>
</evidence>
<evidence type="ECO:0000256" key="6">
    <source>
        <dbReference type="ARBA" id="ARBA00023136"/>
    </source>
</evidence>
<proteinExistence type="inferred from homology"/>
<comment type="caution">
    <text evidence="9">The sequence shown here is derived from an EMBL/GenBank/DDBJ whole genome shotgun (WGS) entry which is preliminary data.</text>
</comment>
<dbReference type="Proteomes" id="UP000247515">
    <property type="component" value="Unassembled WGS sequence"/>
</dbReference>
<evidence type="ECO:0000313" key="11">
    <source>
        <dbReference type="Proteomes" id="UP000247515"/>
    </source>
</evidence>
<name>A0A1A5XFJ2_9BURK</name>
<keyword evidence="4 7" id="KW-0812">Transmembrane</keyword>
<dbReference type="AlphaFoldDB" id="A0A1A5XFJ2"/>
<dbReference type="InterPro" id="IPR003400">
    <property type="entry name" value="ExbD"/>
</dbReference>
<evidence type="ECO:0000256" key="4">
    <source>
        <dbReference type="ARBA" id="ARBA00022692"/>
    </source>
</evidence>
<dbReference type="GeneID" id="61305810"/>
<evidence type="ECO:0000313" key="8">
    <source>
        <dbReference type="EMBL" id="PXX15885.1"/>
    </source>
</evidence>
<organism evidence="9 10">
    <name type="scientific">Paraburkholderia tropica</name>
    <dbReference type="NCBI Taxonomy" id="92647"/>
    <lineage>
        <taxon>Bacteria</taxon>
        <taxon>Pseudomonadati</taxon>
        <taxon>Pseudomonadota</taxon>
        <taxon>Betaproteobacteria</taxon>
        <taxon>Burkholderiales</taxon>
        <taxon>Burkholderiaceae</taxon>
        <taxon>Paraburkholderia</taxon>
    </lineage>
</organism>
<dbReference type="GO" id="GO:0005886">
    <property type="term" value="C:plasma membrane"/>
    <property type="evidence" value="ECO:0007669"/>
    <property type="project" value="UniProtKB-SubCell"/>
</dbReference>
<dbReference type="Proteomes" id="UP000183529">
    <property type="component" value="Unassembled WGS sequence"/>
</dbReference>
<dbReference type="GO" id="GO:0022857">
    <property type="term" value="F:transmembrane transporter activity"/>
    <property type="evidence" value="ECO:0007669"/>
    <property type="project" value="InterPro"/>
</dbReference>
<protein>
    <submittedName>
        <fullName evidence="9">Outer membrane transport energization protein ExbD</fullName>
    </submittedName>
</protein>
<evidence type="ECO:0000256" key="7">
    <source>
        <dbReference type="RuleBase" id="RU003879"/>
    </source>
</evidence>
<keyword evidence="7" id="KW-0653">Protein transport</keyword>
<evidence type="ECO:0000256" key="2">
    <source>
        <dbReference type="ARBA" id="ARBA00005811"/>
    </source>
</evidence>
<dbReference type="Gene3D" id="3.30.420.270">
    <property type="match status" value="1"/>
</dbReference>
<evidence type="ECO:0000256" key="5">
    <source>
        <dbReference type="ARBA" id="ARBA00022989"/>
    </source>
</evidence>
<comment type="subcellular location">
    <subcellularLocation>
        <location evidence="1">Cell membrane</location>
        <topology evidence="1">Single-pass membrane protein</topology>
    </subcellularLocation>
    <subcellularLocation>
        <location evidence="7">Cell membrane</location>
        <topology evidence="7">Single-pass type II membrane protein</topology>
    </subcellularLocation>
</comment>
<comment type="similarity">
    <text evidence="2 7">Belongs to the ExbD/TolR family.</text>
</comment>
<evidence type="ECO:0000313" key="9">
    <source>
        <dbReference type="EMBL" id="SEK02850.1"/>
    </source>
</evidence>
<reference evidence="8 11" key="2">
    <citation type="submission" date="2018-05" db="EMBL/GenBank/DDBJ databases">
        <title>Genomic Encyclopedia of Type Strains, Phase IV (KMG-V): Genome sequencing to study the core and pangenomes of soil and plant-associated prokaryotes.</title>
        <authorList>
            <person name="Whitman W."/>
        </authorList>
    </citation>
    <scope>NUCLEOTIDE SEQUENCE [LARGE SCALE GENOMIC DNA]</scope>
    <source>
        <strain evidence="8 11">SIr-6563</strain>
    </source>
</reference>
<dbReference type="EMBL" id="QJJV01000009">
    <property type="protein sequence ID" value="PXX15885.1"/>
    <property type="molecule type" value="Genomic_DNA"/>
</dbReference>
<keyword evidence="5" id="KW-1133">Transmembrane helix</keyword>
<gene>
    <name evidence="8" type="ORF">C7400_109222</name>
    <name evidence="9" type="ORF">SAMN05216550_113225</name>
</gene>
<keyword evidence="6" id="KW-0472">Membrane</keyword>
<dbReference type="Pfam" id="PF02472">
    <property type="entry name" value="ExbD"/>
    <property type="match status" value="1"/>
</dbReference>
<dbReference type="RefSeq" id="WP_065059777.1">
    <property type="nucleotide sequence ID" value="NZ_CADFGN010000001.1"/>
</dbReference>
<dbReference type="PANTHER" id="PTHR30558">
    <property type="entry name" value="EXBD MEMBRANE COMPONENT OF PMF-DRIVEN MACROMOLECULE IMPORT SYSTEM"/>
    <property type="match status" value="1"/>
</dbReference>
<keyword evidence="3" id="KW-1003">Cell membrane</keyword>